<dbReference type="Proteomes" id="UP000192511">
    <property type="component" value="Unassembled WGS sequence"/>
</dbReference>
<dbReference type="Pfam" id="PF02668">
    <property type="entry name" value="TauD"/>
    <property type="match status" value="1"/>
</dbReference>
<dbReference type="AlphaFoldDB" id="A0AAX0WXQ5"/>
<comment type="cofactor">
    <cofactor evidence="1">
        <name>Fe(2+)</name>
        <dbReference type="ChEBI" id="CHEBI:29033"/>
    </cofactor>
</comment>
<dbReference type="InterPro" id="IPR042098">
    <property type="entry name" value="TauD-like_sf"/>
</dbReference>
<protein>
    <submittedName>
        <fullName evidence="4">Pyoverdine biosynthesis protein</fullName>
    </submittedName>
</protein>
<dbReference type="EMBL" id="NBTX02000004">
    <property type="protein sequence ID" value="PNL63246.1"/>
    <property type="molecule type" value="Genomic_DNA"/>
</dbReference>
<feature type="domain" description="TauD/TfdA-like" evidence="3">
    <location>
        <begin position="25"/>
        <end position="254"/>
    </location>
</feature>
<comment type="caution">
    <text evidence="4">The sequence shown here is derived from an EMBL/GenBank/DDBJ whole genome shotgun (WGS) entry which is preliminary data.</text>
</comment>
<evidence type="ECO:0000313" key="4">
    <source>
        <dbReference type="EMBL" id="PNL63246.1"/>
    </source>
</evidence>
<sequence length="257" mass="29844">MLMNNSKFGPHLMQADTHTNLTDLPLKKLLDQVTHHKVVLLRGFKPLDRDALLNYCQSQAQLLSWDFGPVMEMKVDKQPKNYLFTEGDVPLHWDGAFHREPRFLLFNCLQAPKVGSGGETLFVNTETVWHRANESQKNEWQHYSLSFHTEKLAHYGGSITRNLINIHPDTKQVILRFAEPVGEDYLNPVHVKIIGKSEDESHAILSSLSQSMRMSQHLYQHEWQEGDFLLADNFSLLHGRNSFHRHSPRHLRRIQIL</sequence>
<dbReference type="PANTHER" id="PTHR10696">
    <property type="entry name" value="GAMMA-BUTYROBETAINE HYDROXYLASE-RELATED"/>
    <property type="match status" value="1"/>
</dbReference>
<dbReference type="SUPFAM" id="SSF51197">
    <property type="entry name" value="Clavaminate synthase-like"/>
    <property type="match status" value="1"/>
</dbReference>
<dbReference type="InterPro" id="IPR050411">
    <property type="entry name" value="AlphaKG_dependent_hydroxylases"/>
</dbReference>
<keyword evidence="2" id="KW-0560">Oxidoreductase</keyword>
<dbReference type="PANTHER" id="PTHR10696:SF53">
    <property type="entry name" value="TYROSINE ISONITRILE DESATURASE"/>
    <property type="match status" value="1"/>
</dbReference>
<reference evidence="4" key="1">
    <citation type="submission" date="2017-12" db="EMBL/GenBank/DDBJ databases">
        <title>FDA dAtabase for Regulatory Grade micrObial Sequences (FDA-ARGOS): Supporting development and validation of Infectious Disease Dx tests.</title>
        <authorList>
            <person name="Kerrigan L."/>
            <person name="Tallon L.J."/>
            <person name="Sadzewicz L."/>
            <person name="Sengamalay N."/>
            <person name="Ott S."/>
            <person name="Godinez A."/>
            <person name="Nagaraj S."/>
            <person name="Vavikolanu K."/>
            <person name="Vyas G."/>
            <person name="Nadendla S."/>
            <person name="Aluvathingal J."/>
            <person name="Sichtig H."/>
        </authorList>
    </citation>
    <scope>NUCLEOTIDE SEQUENCE [LARGE SCALE GENOMIC DNA]</scope>
    <source>
        <strain evidence="4">FDAARGOS_200</strain>
    </source>
</reference>
<organism evidence="4 5">
    <name type="scientific">Legionella anisa</name>
    <dbReference type="NCBI Taxonomy" id="28082"/>
    <lineage>
        <taxon>Bacteria</taxon>
        <taxon>Pseudomonadati</taxon>
        <taxon>Pseudomonadota</taxon>
        <taxon>Gammaproteobacteria</taxon>
        <taxon>Legionellales</taxon>
        <taxon>Legionellaceae</taxon>
        <taxon>Legionella</taxon>
    </lineage>
</organism>
<name>A0AAX0WXQ5_9GAMM</name>
<dbReference type="GO" id="GO:0016706">
    <property type="term" value="F:2-oxoglutarate-dependent dioxygenase activity"/>
    <property type="evidence" value="ECO:0007669"/>
    <property type="project" value="UniProtKB-ARBA"/>
</dbReference>
<accession>A0AAX0WXQ5</accession>
<keyword evidence="5" id="KW-1185">Reference proteome</keyword>
<dbReference type="Gene3D" id="3.60.130.10">
    <property type="entry name" value="Clavaminate synthase-like"/>
    <property type="match status" value="1"/>
</dbReference>
<dbReference type="InterPro" id="IPR003819">
    <property type="entry name" value="TauD/TfdA-like"/>
</dbReference>
<evidence type="ECO:0000256" key="2">
    <source>
        <dbReference type="ARBA" id="ARBA00023002"/>
    </source>
</evidence>
<evidence type="ECO:0000259" key="3">
    <source>
        <dbReference type="Pfam" id="PF02668"/>
    </source>
</evidence>
<gene>
    <name evidence="4" type="ORF">A6J39_019730</name>
</gene>
<proteinExistence type="predicted"/>
<evidence type="ECO:0000256" key="1">
    <source>
        <dbReference type="ARBA" id="ARBA00001954"/>
    </source>
</evidence>
<evidence type="ECO:0000313" key="5">
    <source>
        <dbReference type="Proteomes" id="UP000192511"/>
    </source>
</evidence>